<dbReference type="GO" id="GO:0008017">
    <property type="term" value="F:microtubule binding"/>
    <property type="evidence" value="ECO:0007669"/>
    <property type="project" value="InterPro"/>
</dbReference>
<evidence type="ECO:0000256" key="4">
    <source>
        <dbReference type="SAM" id="Coils"/>
    </source>
</evidence>
<evidence type="ECO:0000313" key="7">
    <source>
        <dbReference type="EMBL" id="RCI04603.1"/>
    </source>
</evidence>
<evidence type="ECO:0000256" key="5">
    <source>
        <dbReference type="SAM" id="MobiDB-lite"/>
    </source>
</evidence>
<comment type="subcellular location">
    <subcellularLocation>
        <location evidence="1">Cytoplasm</location>
        <location evidence="1">Cytoskeleton</location>
    </subcellularLocation>
</comment>
<dbReference type="Proteomes" id="UP000253551">
    <property type="component" value="Unassembled WGS sequence"/>
</dbReference>
<feature type="coiled-coil region" evidence="4">
    <location>
        <begin position="1664"/>
        <end position="1691"/>
    </location>
</feature>
<dbReference type="InterPro" id="IPR003108">
    <property type="entry name" value="GAR_dom"/>
</dbReference>
<accession>A0A367KQX7</accession>
<organism evidence="7 8">
    <name type="scientific">Rhizopus stolonifer</name>
    <name type="common">Rhizopus nigricans</name>
    <dbReference type="NCBI Taxonomy" id="4846"/>
    <lineage>
        <taxon>Eukaryota</taxon>
        <taxon>Fungi</taxon>
        <taxon>Fungi incertae sedis</taxon>
        <taxon>Mucoromycota</taxon>
        <taxon>Mucoromycotina</taxon>
        <taxon>Mucoromycetes</taxon>
        <taxon>Mucorales</taxon>
        <taxon>Mucorineae</taxon>
        <taxon>Rhizopodaceae</taxon>
        <taxon>Rhizopus</taxon>
    </lineage>
</organism>
<feature type="non-terminal residue" evidence="7">
    <location>
        <position position="2404"/>
    </location>
</feature>
<dbReference type="OrthoDB" id="2359410at2759"/>
<feature type="region of interest" description="Disordered" evidence="5">
    <location>
        <begin position="2346"/>
        <end position="2368"/>
    </location>
</feature>
<feature type="coiled-coil region" evidence="4">
    <location>
        <begin position="1750"/>
        <end position="1777"/>
    </location>
</feature>
<dbReference type="STRING" id="4846.A0A367KQX7"/>
<feature type="coiled-coil region" evidence="4">
    <location>
        <begin position="2032"/>
        <end position="2059"/>
    </location>
</feature>
<name>A0A367KQX7_RHIST</name>
<comment type="caution">
    <text evidence="7">The sequence shown here is derived from an EMBL/GenBank/DDBJ whole genome shotgun (WGS) entry which is preliminary data.</text>
</comment>
<proteinExistence type="predicted"/>
<sequence>MNSPLADTVLAWSQNELFIYITLSLIQPLSELSNMDDKVVVCLAHRYFHLPQLIQNIQAPDHDQLASLFEEHAAIDIQQPDWIFLFKQWVQSSQEEEIDMEFEKKANGLLSQLLDIYHSSLQEHSIVSSKKEDSLEDTETAYQTVKHELGLLELKGTWQSAINAVQAVIEDHLENADRHQTTQTVAHVQNELEFIQAKMRKTTTTTDAGIQDLEQRAAKVGHLLGSIPDLDETLAQKYRLVCAWVEEVRVWFVEADRIRTWIEERIVVLEGKQPIEALEEVELEYAREQVGLLNREHERLQAEVQMFDEQDMTRLRAHVKALTGNNKDLSPADTTTIEITFTTLMTLDRLMHLLRRRSYELQILTLRMEWEQEYEGAVGWVRTRLEQCKAFIDNEARWRPVTDRDKQQLVDALVCFENERAQFDKTEFMATVNAYQELDDSCHMELPIHLESRQVALEEAFETLTNRIVLARQVVEQYLVITDFLERADELKSLGEQLRQEITQAENTQSTVDLSEKVNVFQEDAIRLITTVASRIPYPEASHPSDQQDNEDANETIRMVIGARKSALMLLSEALDQGLNAYRRALQHQKRVQRLQEEINRLNGWVDERMRAMQKAKVDVFVGKCALDEVDLARLRKERDGQVAKLKGIRENEVRKLSENVQSLPNMTTQHKSCIDTLQLGLDQLQQHLAKLDEALSSHSLGLTILEKRIAWEALYNKSLQSITNMTYNTWDFTAKKAQWRHSKQMSDWTQVEQDFKAIQAKMTHFEQHTFESEQRSFHVLVEGFDLIEKEDVPLTDHSTMTPEHVKRRQDTLNRSFVHLQDLLLYTQSVLDQHVHLEAFSTQASVLYASGESLLGDLEKMLEESSEEQVEDIITNYAHQVLEIWTRMGSRIPYPQCNEEARATRFSTADDEIGTEIANSVYKAYADLQDLVNQIKDLFVRLKKQFEYRRELDACVQETEALTACLKQTKQESEAVYDFDLLADTIQPADQPLDAQALAVKTEQLTQERYKPLLERIHALDMNGDEALDLSGLAQLKMAHKDLMDYVDFFASQAECYGTRLRWQSLLAANTDQLNRLQERVRNTVNEKNYWISLEQDELLEKLVKDASEHQQEINDFAMGAHETLETAFVGMMQAYDRLGQTPNSIKGKQAETKRRLKKMQDFIGQQVLDMEQIQARHCWETAVDRELKKCSDFETEISAYIHHHTRWSSEIPDREVFNKDSLSGLLVAFDGLKATENTHKRKAAIKATQLRMESAMAVFDQALDQTNMICRRLTEIDLLEERAERLKTEFLATDEGDFQEDYKLFEADIGQLDISFPLLADEPAYTSSVSEMLQKRQCRLQELVSTLASILKTKEQVSRRRAAEASYLADVDTVKEWMESKRTKTSQLDLRETFLAAEATHAAVLAYANTINALRASLVKTMQIMEQDSLKRVQEEVDAEYESLCEHVSQVKQDLFLRLRQAEWEQLLADFNAACESLEQEMQMPVEEVTEKVVSDWQRRVQALETQLVKPIRTRAQTNQDESVKTRLEDLKSLMHRRSTEANRYRWKERYLADADTLQQLIQSTTEAIDCFLQEQSQMEEAKIEFERLASLVETQVDRYDEICSSHRFLKLNKVTTVDACQKEVQGDWKQMQKRMTMAKQVVDQTAQWDTLFKRLNIQHTSDDNLDQEQDSLNQRLNQIQEAHASAQQLYEQAPPMTKIKENLYLFQQAYEPVHQALLEAQNVLNERQETAQKESDLEACESLVSAVEESVQEHVEEWKQDLKTIENSKMQVKHRELERHSTQVIYPILTRLQDKFLVNIKAWQDRLDHALGELAAEIVTETSIHDLVKRSKGHAKSAADISSWISHCQNAIEQIDPHDESAQEDMEALQQKMVVFEPVMSSFEDMTVNIQALKAASSVQEIWDGLVSEVNKRAQEIKKQWETMAQVREQTDQDVQKTTQGMTMMRKIKNVMNLLGEMRDCLDSIQVPAASDIKSGQEDALAGLLRQPQIESYLRMLSSTEQEMKSHLEGEMKELDAMAAHCHDALTHQYQETKDAVSRLTEALREKEAELNRALELGQFLAVTDDLNILQSSLEEAIGKLVVTLMGHSMSRSDLQAKVIELDARYKYYENNILKSLQTAKEIQMIHHPEKRLAAQQIRSADRRWELLKKQYKTRKVELGRTIDSKEFQQKQTRDRKTSLPNRRPSPLLRVSDTSRLLPTPSASSSASTRLSIGRHQQPSKSATHVKTLPRLTKPPLNSYVADPANDLDIEIGRIVNNTPYRVKVKMVPGEVGRYWFGDRNPKMAYCRVLKSKMVMVRVGGGWTELSQFLRDHALLEGDFIPKLADTILEEEPAIQEGFIETRRANPLGSTQPTGTPSHSASTSGYKQGDKFITTDENGNQLQVKMRRFSGEGNDYTRRRMA</sequence>
<feature type="domain" description="GAR" evidence="6">
    <location>
        <begin position="2245"/>
        <end position="2319"/>
    </location>
</feature>
<evidence type="ECO:0000313" key="8">
    <source>
        <dbReference type="Proteomes" id="UP000253551"/>
    </source>
</evidence>
<reference evidence="7 8" key="1">
    <citation type="journal article" date="2018" name="G3 (Bethesda)">
        <title>Phylogenetic and Phylogenomic Definition of Rhizopus Species.</title>
        <authorList>
            <person name="Gryganskyi A.P."/>
            <person name="Golan J."/>
            <person name="Dolatabadi S."/>
            <person name="Mondo S."/>
            <person name="Robb S."/>
            <person name="Idnurm A."/>
            <person name="Muszewska A."/>
            <person name="Steczkiewicz K."/>
            <person name="Masonjones S."/>
            <person name="Liao H.L."/>
            <person name="Gajdeczka M.T."/>
            <person name="Anike F."/>
            <person name="Vuek A."/>
            <person name="Anishchenko I.M."/>
            <person name="Voigt K."/>
            <person name="de Hoog G.S."/>
            <person name="Smith M.E."/>
            <person name="Heitman J."/>
            <person name="Vilgalys R."/>
            <person name="Stajich J.E."/>
        </authorList>
    </citation>
    <scope>NUCLEOTIDE SEQUENCE [LARGE SCALE GENOMIC DNA]</scope>
    <source>
        <strain evidence="7 8">LSU 92-RS-03</strain>
    </source>
</reference>
<dbReference type="GO" id="GO:0005856">
    <property type="term" value="C:cytoskeleton"/>
    <property type="evidence" value="ECO:0007669"/>
    <property type="project" value="UniProtKB-SubCell"/>
</dbReference>
<evidence type="ECO:0000256" key="3">
    <source>
        <dbReference type="ARBA" id="ARBA00023212"/>
    </source>
</evidence>
<dbReference type="PROSITE" id="PS51460">
    <property type="entry name" value="GAR"/>
    <property type="match status" value="1"/>
</dbReference>
<feature type="compositionally biased region" description="Polar residues" evidence="5">
    <location>
        <begin position="2217"/>
        <end position="2227"/>
    </location>
</feature>
<dbReference type="Gene3D" id="3.30.920.20">
    <property type="entry name" value="Gas2-like domain"/>
    <property type="match status" value="1"/>
</dbReference>
<keyword evidence="8" id="KW-1185">Reference proteome</keyword>
<gene>
    <name evidence="7" type="ORF">CU098_004072</name>
</gene>
<dbReference type="SMART" id="SM00243">
    <property type="entry name" value="GAS2"/>
    <property type="match status" value="1"/>
</dbReference>
<dbReference type="Pfam" id="PF02187">
    <property type="entry name" value="GAS2"/>
    <property type="match status" value="1"/>
</dbReference>
<keyword evidence="3" id="KW-0206">Cytoskeleton</keyword>
<evidence type="ECO:0000256" key="2">
    <source>
        <dbReference type="ARBA" id="ARBA00022490"/>
    </source>
</evidence>
<dbReference type="EMBL" id="PJQM01000633">
    <property type="protein sequence ID" value="RCI04603.1"/>
    <property type="molecule type" value="Genomic_DNA"/>
</dbReference>
<feature type="compositionally biased region" description="Polar residues" evidence="5">
    <location>
        <begin position="2350"/>
        <end position="2368"/>
    </location>
</feature>
<feature type="coiled-coil region" evidence="4">
    <location>
        <begin position="632"/>
        <end position="695"/>
    </location>
</feature>
<keyword evidence="4" id="KW-0175">Coiled coil</keyword>
<dbReference type="SUPFAM" id="SSF143575">
    <property type="entry name" value="GAS2 domain-like"/>
    <property type="match status" value="1"/>
</dbReference>
<feature type="compositionally biased region" description="Low complexity" evidence="5">
    <location>
        <begin position="2196"/>
        <end position="2214"/>
    </location>
</feature>
<dbReference type="InterPro" id="IPR036534">
    <property type="entry name" value="GAR_dom_sf"/>
</dbReference>
<evidence type="ECO:0000256" key="1">
    <source>
        <dbReference type="ARBA" id="ARBA00004245"/>
    </source>
</evidence>
<keyword evidence="2" id="KW-0963">Cytoplasm</keyword>
<feature type="region of interest" description="Disordered" evidence="5">
    <location>
        <begin position="2165"/>
        <end position="2227"/>
    </location>
</feature>
<feature type="compositionally biased region" description="Basic and acidic residues" evidence="5">
    <location>
        <begin position="2165"/>
        <end position="2180"/>
    </location>
</feature>
<protein>
    <recommendedName>
        <fullName evidence="6">GAR domain-containing protein</fullName>
    </recommendedName>
</protein>
<evidence type="ECO:0000259" key="6">
    <source>
        <dbReference type="PROSITE" id="PS51460"/>
    </source>
</evidence>
<feature type="coiled-coil region" evidence="4">
    <location>
        <begin position="283"/>
        <end position="310"/>
    </location>
</feature>
<feature type="coiled-coil region" evidence="4">
    <location>
        <begin position="481"/>
        <end position="508"/>
    </location>
</feature>